<proteinExistence type="predicted"/>
<evidence type="ECO:0000313" key="2">
    <source>
        <dbReference type="Proteomes" id="UP000823775"/>
    </source>
</evidence>
<dbReference type="EMBL" id="JACEIK010013103">
    <property type="protein sequence ID" value="MCE3216357.1"/>
    <property type="molecule type" value="Genomic_DNA"/>
</dbReference>
<name>A0ABS8WTV2_DATST</name>
<gene>
    <name evidence="1" type="ORF">HAX54_006246</name>
</gene>
<comment type="caution">
    <text evidence="1">The sequence shown here is derived from an EMBL/GenBank/DDBJ whole genome shotgun (WGS) entry which is preliminary data.</text>
</comment>
<dbReference type="Proteomes" id="UP000823775">
    <property type="component" value="Unassembled WGS sequence"/>
</dbReference>
<evidence type="ECO:0000313" key="1">
    <source>
        <dbReference type="EMBL" id="MCE3216357.1"/>
    </source>
</evidence>
<reference evidence="1 2" key="1">
    <citation type="journal article" date="2021" name="BMC Genomics">
        <title>Datura genome reveals duplications of psychoactive alkaloid biosynthetic genes and high mutation rate following tissue culture.</title>
        <authorList>
            <person name="Rajewski A."/>
            <person name="Carter-House D."/>
            <person name="Stajich J."/>
            <person name="Litt A."/>
        </authorList>
    </citation>
    <scope>NUCLEOTIDE SEQUENCE [LARGE SCALE GENOMIC DNA]</scope>
    <source>
        <strain evidence="1">AR-01</strain>
    </source>
</reference>
<accession>A0ABS8WTV2</accession>
<organism evidence="1 2">
    <name type="scientific">Datura stramonium</name>
    <name type="common">Jimsonweed</name>
    <name type="synonym">Common thornapple</name>
    <dbReference type="NCBI Taxonomy" id="4076"/>
    <lineage>
        <taxon>Eukaryota</taxon>
        <taxon>Viridiplantae</taxon>
        <taxon>Streptophyta</taxon>
        <taxon>Embryophyta</taxon>
        <taxon>Tracheophyta</taxon>
        <taxon>Spermatophyta</taxon>
        <taxon>Magnoliopsida</taxon>
        <taxon>eudicotyledons</taxon>
        <taxon>Gunneridae</taxon>
        <taxon>Pentapetalae</taxon>
        <taxon>asterids</taxon>
        <taxon>lamiids</taxon>
        <taxon>Solanales</taxon>
        <taxon>Solanaceae</taxon>
        <taxon>Solanoideae</taxon>
        <taxon>Datureae</taxon>
        <taxon>Datura</taxon>
    </lineage>
</organism>
<feature type="non-terminal residue" evidence="1">
    <location>
        <position position="1"/>
    </location>
</feature>
<protein>
    <submittedName>
        <fullName evidence="1">Uncharacterized protein</fullName>
    </submittedName>
</protein>
<sequence length="143" mass="16361">RTVGPKEKQTDENTIGHRGCILPCLSFELHCDNLFHIYVFAIPDACYQDCDLNESMCCVFGGDNTGAYKIKPHSCFKFDMMMMNNAFLYCPLQLTHNNGFGNPTKLIIFVFQFPFEVSTLTHRTNPINRVDLFWGGVNFLALY</sequence>
<keyword evidence="2" id="KW-1185">Reference proteome</keyword>